<dbReference type="GO" id="GO:0016491">
    <property type="term" value="F:oxidoreductase activity"/>
    <property type="evidence" value="ECO:0007669"/>
    <property type="project" value="InterPro"/>
</dbReference>
<feature type="domain" description="NADPH-dependent FMN reductase-like" evidence="1">
    <location>
        <begin position="4"/>
        <end position="150"/>
    </location>
</feature>
<dbReference type="Pfam" id="PF03358">
    <property type="entry name" value="FMN_red"/>
    <property type="match status" value="1"/>
</dbReference>
<evidence type="ECO:0000313" key="3">
    <source>
        <dbReference type="Proteomes" id="UP001179600"/>
    </source>
</evidence>
<dbReference type="InterPro" id="IPR029039">
    <property type="entry name" value="Flavoprotein-like_sf"/>
</dbReference>
<dbReference type="GO" id="GO:0005829">
    <property type="term" value="C:cytosol"/>
    <property type="evidence" value="ECO:0007669"/>
    <property type="project" value="TreeGrafter"/>
</dbReference>
<accession>A0AAF0BH05</accession>
<dbReference type="GO" id="GO:0010181">
    <property type="term" value="F:FMN binding"/>
    <property type="evidence" value="ECO:0007669"/>
    <property type="project" value="TreeGrafter"/>
</dbReference>
<dbReference type="InterPro" id="IPR005025">
    <property type="entry name" value="FMN_Rdtase-like_dom"/>
</dbReference>
<organism evidence="2 3">
    <name type="scientific">Vagococcus lutrae</name>
    <dbReference type="NCBI Taxonomy" id="81947"/>
    <lineage>
        <taxon>Bacteria</taxon>
        <taxon>Bacillati</taxon>
        <taxon>Bacillota</taxon>
        <taxon>Bacilli</taxon>
        <taxon>Lactobacillales</taxon>
        <taxon>Enterococcaceae</taxon>
        <taxon>Vagococcus</taxon>
    </lineage>
</organism>
<dbReference type="Proteomes" id="UP001179600">
    <property type="component" value="Chromosome"/>
</dbReference>
<sequence length="184" mass="20262">MMKKIGVIVGSLRKESFNRKVANNVLGMFPEGYEAEIIEIGELVHYNEDLDQEGMVPQAWQDFREKIAPLSAVVFVTPEYNRGLPSVIKNALDVGSRPYGASVWDGKPALVISASTGGPGGFGANHQLRQSLVFLNMTPLQQPEAYLGNVQDFLDEEGLIVNQGTYDYIQSIVDAFVNLIEKLS</sequence>
<gene>
    <name evidence="2" type="ORF">PML95_05720</name>
</gene>
<dbReference type="RefSeq" id="WP_272163033.1">
    <property type="nucleotide sequence ID" value="NZ_CP116507.1"/>
</dbReference>
<reference evidence="2" key="1">
    <citation type="submission" date="2023-01" db="EMBL/GenBank/DDBJ databases">
        <title>Oxazolidinone resistance genes in florfenicol resistant enterococci from beef cattle and veal calves at slaughter.</title>
        <authorList>
            <person name="Biggel M."/>
        </authorList>
    </citation>
    <scope>NUCLEOTIDE SEQUENCE</scope>
    <source>
        <strain evidence="2">K204-1</strain>
    </source>
</reference>
<evidence type="ECO:0000313" key="2">
    <source>
        <dbReference type="EMBL" id="WCG21905.1"/>
    </source>
</evidence>
<proteinExistence type="predicted"/>
<dbReference type="Gene3D" id="3.40.50.360">
    <property type="match status" value="1"/>
</dbReference>
<dbReference type="AlphaFoldDB" id="A0AAF0BH05"/>
<dbReference type="PANTHER" id="PTHR30543">
    <property type="entry name" value="CHROMATE REDUCTASE"/>
    <property type="match status" value="1"/>
</dbReference>
<protein>
    <submittedName>
        <fullName evidence="2">NAD(P)H-dependent oxidoreductase</fullName>
    </submittedName>
</protein>
<name>A0AAF0BH05_9ENTE</name>
<dbReference type="SUPFAM" id="SSF52218">
    <property type="entry name" value="Flavoproteins"/>
    <property type="match status" value="1"/>
</dbReference>
<evidence type="ECO:0000259" key="1">
    <source>
        <dbReference type="Pfam" id="PF03358"/>
    </source>
</evidence>
<dbReference type="EMBL" id="CP116507">
    <property type="protein sequence ID" value="WCG21905.1"/>
    <property type="molecule type" value="Genomic_DNA"/>
</dbReference>
<dbReference type="PANTHER" id="PTHR30543:SF21">
    <property type="entry name" value="NAD(P)H-DEPENDENT FMN REDUCTASE LOT6"/>
    <property type="match status" value="1"/>
</dbReference>
<dbReference type="InterPro" id="IPR050712">
    <property type="entry name" value="NAD(P)H-dep_reductase"/>
</dbReference>